<dbReference type="RefSeq" id="WP_139603216.1">
    <property type="nucleotide sequence ID" value="NZ_VDCQ01000020.1"/>
</dbReference>
<feature type="coiled-coil region" evidence="1">
    <location>
        <begin position="1"/>
        <end position="59"/>
    </location>
</feature>
<comment type="caution">
    <text evidence="2">The sequence shown here is derived from an EMBL/GenBank/DDBJ whole genome shotgun (WGS) entry which is preliminary data.</text>
</comment>
<sequence>MNKLERELENELESQRKRLNELGRQLALQSIPLADHREMQALSQKVDELVVRCQRMKQRRKRLER</sequence>
<evidence type="ECO:0000313" key="3">
    <source>
        <dbReference type="Proteomes" id="UP000307943"/>
    </source>
</evidence>
<reference evidence="2 3" key="1">
    <citation type="submission" date="2019-05" db="EMBL/GenBank/DDBJ databases">
        <title>We sequenced the genome of Paenibacillus hemerocallicola KCTC 33185 for further insight into its adaptation and study the phylogeny of Paenibacillus.</title>
        <authorList>
            <person name="Narsing Rao M.P."/>
        </authorList>
    </citation>
    <scope>NUCLEOTIDE SEQUENCE [LARGE SCALE GENOMIC DNA]</scope>
    <source>
        <strain evidence="2 3">KCTC 33185</strain>
    </source>
</reference>
<dbReference type="EMBL" id="VDCQ01000020">
    <property type="protein sequence ID" value="TNJ65310.1"/>
    <property type="molecule type" value="Genomic_DNA"/>
</dbReference>
<proteinExistence type="predicted"/>
<dbReference type="Proteomes" id="UP000307943">
    <property type="component" value="Unassembled WGS sequence"/>
</dbReference>
<protein>
    <submittedName>
        <fullName evidence="2">Aspartyl-phosphate phosphatase Spo0E family protein</fullName>
    </submittedName>
</protein>
<evidence type="ECO:0000256" key="1">
    <source>
        <dbReference type="SAM" id="Coils"/>
    </source>
</evidence>
<keyword evidence="3" id="KW-1185">Reference proteome</keyword>
<dbReference type="InterPro" id="IPR036638">
    <property type="entry name" value="HLH_DNA-bd_sf"/>
</dbReference>
<evidence type="ECO:0000313" key="2">
    <source>
        <dbReference type="EMBL" id="TNJ65310.1"/>
    </source>
</evidence>
<keyword evidence="1" id="KW-0175">Coiled coil</keyword>
<dbReference type="AlphaFoldDB" id="A0A5C4T9M6"/>
<organism evidence="2 3">
    <name type="scientific">Paenibacillus hemerocallicola</name>
    <dbReference type="NCBI Taxonomy" id="1172614"/>
    <lineage>
        <taxon>Bacteria</taxon>
        <taxon>Bacillati</taxon>
        <taxon>Bacillota</taxon>
        <taxon>Bacilli</taxon>
        <taxon>Bacillales</taxon>
        <taxon>Paenibacillaceae</taxon>
        <taxon>Paenibacillus</taxon>
    </lineage>
</organism>
<name>A0A5C4T9M6_9BACL</name>
<accession>A0A5C4T9M6</accession>
<gene>
    <name evidence="2" type="ORF">FE784_15965</name>
</gene>
<dbReference type="Gene3D" id="4.10.280.10">
    <property type="entry name" value="Helix-loop-helix DNA-binding domain"/>
    <property type="match status" value="1"/>
</dbReference>
<dbReference type="GO" id="GO:0046983">
    <property type="term" value="F:protein dimerization activity"/>
    <property type="evidence" value="ECO:0007669"/>
    <property type="project" value="InterPro"/>
</dbReference>